<evidence type="ECO:0000313" key="1">
    <source>
        <dbReference type="EMBL" id="KAF9791999.1"/>
    </source>
</evidence>
<keyword evidence="2" id="KW-1185">Reference proteome</keyword>
<dbReference type="InterPro" id="IPR027417">
    <property type="entry name" value="P-loop_NTPase"/>
</dbReference>
<comment type="caution">
    <text evidence="1">The sequence shown here is derived from an EMBL/GenBank/DDBJ whole genome shotgun (WGS) entry which is preliminary data.</text>
</comment>
<protein>
    <submittedName>
        <fullName evidence="1">Uncharacterized protein</fullName>
    </submittedName>
</protein>
<evidence type="ECO:0000313" key="2">
    <source>
        <dbReference type="Proteomes" id="UP000736335"/>
    </source>
</evidence>
<dbReference type="Proteomes" id="UP000736335">
    <property type="component" value="Unassembled WGS sequence"/>
</dbReference>
<name>A0A9P6LBP7_9AGAM</name>
<reference evidence="1" key="2">
    <citation type="submission" date="2020-11" db="EMBL/GenBank/DDBJ databases">
        <authorList>
            <consortium name="DOE Joint Genome Institute"/>
            <person name="Kuo A."/>
            <person name="Miyauchi S."/>
            <person name="Kiss E."/>
            <person name="Drula E."/>
            <person name="Kohler A."/>
            <person name="Sanchez-Garcia M."/>
            <person name="Andreopoulos B."/>
            <person name="Barry K.W."/>
            <person name="Bonito G."/>
            <person name="Buee M."/>
            <person name="Carver A."/>
            <person name="Chen C."/>
            <person name="Cichocki N."/>
            <person name="Clum A."/>
            <person name="Culley D."/>
            <person name="Crous P.W."/>
            <person name="Fauchery L."/>
            <person name="Girlanda M."/>
            <person name="Hayes R."/>
            <person name="Keri Z."/>
            <person name="Labutti K."/>
            <person name="Lipzen A."/>
            <person name="Lombard V."/>
            <person name="Magnuson J."/>
            <person name="Maillard F."/>
            <person name="Morin E."/>
            <person name="Murat C."/>
            <person name="Nolan M."/>
            <person name="Ohm R."/>
            <person name="Pangilinan J."/>
            <person name="Pereira M."/>
            <person name="Perotto S."/>
            <person name="Peter M."/>
            <person name="Riley R."/>
            <person name="Sitrit Y."/>
            <person name="Stielow B."/>
            <person name="Szollosi G."/>
            <person name="Zifcakova L."/>
            <person name="Stursova M."/>
            <person name="Spatafora J.W."/>
            <person name="Tedersoo L."/>
            <person name="Vaario L.-M."/>
            <person name="Yamada A."/>
            <person name="Yan M."/>
            <person name="Wang P."/>
            <person name="Xu J."/>
            <person name="Bruns T."/>
            <person name="Baldrian P."/>
            <person name="Vilgalys R."/>
            <person name="Henrissat B."/>
            <person name="Grigoriev I.V."/>
            <person name="Hibbett D."/>
            <person name="Nagy L.G."/>
            <person name="Martin F.M."/>
        </authorList>
    </citation>
    <scope>NUCLEOTIDE SEQUENCE</scope>
    <source>
        <strain evidence="1">UH-Tt-Lm1</strain>
    </source>
</reference>
<dbReference type="OrthoDB" id="1534087at2759"/>
<dbReference type="SUPFAM" id="SSF52540">
    <property type="entry name" value="P-loop containing nucleoside triphosphate hydrolases"/>
    <property type="match status" value="1"/>
</dbReference>
<gene>
    <name evidence="1" type="ORF">BJ322DRAFT_1148999</name>
</gene>
<proteinExistence type="predicted"/>
<reference evidence="1" key="1">
    <citation type="journal article" date="2020" name="Nat. Commun.">
        <title>Large-scale genome sequencing of mycorrhizal fungi provides insights into the early evolution of symbiotic traits.</title>
        <authorList>
            <person name="Miyauchi S."/>
            <person name="Kiss E."/>
            <person name="Kuo A."/>
            <person name="Drula E."/>
            <person name="Kohler A."/>
            <person name="Sanchez-Garcia M."/>
            <person name="Morin E."/>
            <person name="Andreopoulos B."/>
            <person name="Barry K.W."/>
            <person name="Bonito G."/>
            <person name="Buee M."/>
            <person name="Carver A."/>
            <person name="Chen C."/>
            <person name="Cichocki N."/>
            <person name="Clum A."/>
            <person name="Culley D."/>
            <person name="Crous P.W."/>
            <person name="Fauchery L."/>
            <person name="Girlanda M."/>
            <person name="Hayes R.D."/>
            <person name="Keri Z."/>
            <person name="LaButti K."/>
            <person name="Lipzen A."/>
            <person name="Lombard V."/>
            <person name="Magnuson J."/>
            <person name="Maillard F."/>
            <person name="Murat C."/>
            <person name="Nolan M."/>
            <person name="Ohm R.A."/>
            <person name="Pangilinan J."/>
            <person name="Pereira M.F."/>
            <person name="Perotto S."/>
            <person name="Peter M."/>
            <person name="Pfister S."/>
            <person name="Riley R."/>
            <person name="Sitrit Y."/>
            <person name="Stielow J.B."/>
            <person name="Szollosi G."/>
            <person name="Zifcakova L."/>
            <person name="Stursova M."/>
            <person name="Spatafora J.W."/>
            <person name="Tedersoo L."/>
            <person name="Vaario L.M."/>
            <person name="Yamada A."/>
            <person name="Yan M."/>
            <person name="Wang P."/>
            <person name="Xu J."/>
            <person name="Bruns T."/>
            <person name="Baldrian P."/>
            <person name="Vilgalys R."/>
            <person name="Dunand C."/>
            <person name="Henrissat B."/>
            <person name="Grigoriev I.V."/>
            <person name="Hibbett D."/>
            <person name="Nagy L.G."/>
            <person name="Martin F.M."/>
        </authorList>
    </citation>
    <scope>NUCLEOTIDE SEQUENCE</scope>
    <source>
        <strain evidence="1">UH-Tt-Lm1</strain>
    </source>
</reference>
<dbReference type="EMBL" id="WIUZ02000001">
    <property type="protein sequence ID" value="KAF9791999.1"/>
    <property type="molecule type" value="Genomic_DNA"/>
</dbReference>
<organism evidence="1 2">
    <name type="scientific">Thelephora terrestris</name>
    <dbReference type="NCBI Taxonomy" id="56493"/>
    <lineage>
        <taxon>Eukaryota</taxon>
        <taxon>Fungi</taxon>
        <taxon>Dikarya</taxon>
        <taxon>Basidiomycota</taxon>
        <taxon>Agaricomycotina</taxon>
        <taxon>Agaricomycetes</taxon>
        <taxon>Thelephorales</taxon>
        <taxon>Thelephoraceae</taxon>
        <taxon>Thelephora</taxon>
    </lineage>
</organism>
<accession>A0A9P6LBP7</accession>
<dbReference type="AlphaFoldDB" id="A0A9P6LBP7"/>
<sequence length="544" mass="60588">MTGKRSSSWQPTANWKILNSRKNGRVSILELPPASIGWFPPIADEILDLTDQVASAALLGPIGIGKSFVARTVLDHNRTKAKFGENRHSMCCDGLENSLEGFIQRLSGTIHVNETHLESHLKSSPPLILLLDSVDSALDPLSPEAEKIRARIEEFGSYEHVCLITTSRMYPDIHGFHRVNIATPPEGGAQDIFYSLCNLDRSPALDILVAKLDLHPFSIELFARTVRENSWDEQTLLRMWDDKKGVLRTTYYEMLKKTIEPVFRSPRIKELGTAARDVLEAIASFPSGIEEHQLEGIFHRTGGVREVVDVLRSFSLVSCRNGALKMLSPLQFYFLESMIVYAETEEVIKWGPDLLPVYTGGPPNGWLLDPSPLRLTILQKVENPPGQPCPPVSTCEFTSGGLSHTTPDREAPRRRKWIRRLPQIVKKRLLALFGRQIAPIILIDIQEVPADIPSTGLRENPTNIPVTATQDDLPEILPIAEQEDPTNLSLVTTQDDLPEITPSVAQEDPTNFSPVAAQENVATMPLTVPRQQIPPAVVAYNVDW</sequence>
<dbReference type="Gene3D" id="3.40.50.300">
    <property type="entry name" value="P-loop containing nucleotide triphosphate hydrolases"/>
    <property type="match status" value="1"/>
</dbReference>